<keyword evidence="1" id="KW-0813">Transport</keyword>
<gene>
    <name evidence="7" type="ORF">QJS64_13480</name>
</gene>
<dbReference type="NCBIfam" id="TIGR00848">
    <property type="entry name" value="fruA"/>
    <property type="match status" value="1"/>
</dbReference>
<name>A0ABY8R303_PARBF</name>
<keyword evidence="3 7" id="KW-0762">Sugar transport</keyword>
<dbReference type="Gene3D" id="3.40.930.10">
    <property type="entry name" value="Mannitol-specific EII, Chain A"/>
    <property type="match status" value="1"/>
</dbReference>
<evidence type="ECO:0000313" key="8">
    <source>
        <dbReference type="Proteomes" id="UP001239169"/>
    </source>
</evidence>
<dbReference type="SUPFAM" id="SSF55804">
    <property type="entry name" value="Phoshotransferase/anion transport protein"/>
    <property type="match status" value="1"/>
</dbReference>
<evidence type="ECO:0000256" key="2">
    <source>
        <dbReference type="ARBA" id="ARBA00022553"/>
    </source>
</evidence>
<evidence type="ECO:0000259" key="6">
    <source>
        <dbReference type="PROSITE" id="PS51094"/>
    </source>
</evidence>
<evidence type="ECO:0000256" key="1">
    <source>
        <dbReference type="ARBA" id="ARBA00022448"/>
    </source>
</evidence>
<dbReference type="InterPro" id="IPR002178">
    <property type="entry name" value="PTS_EIIA_type-2_dom"/>
</dbReference>
<evidence type="ECO:0000256" key="5">
    <source>
        <dbReference type="ARBA" id="ARBA00022683"/>
    </source>
</evidence>
<dbReference type="PROSITE" id="PS51094">
    <property type="entry name" value="PTS_EIIA_TYPE_2"/>
    <property type="match status" value="1"/>
</dbReference>
<feature type="domain" description="PTS EIIA type-2" evidence="6">
    <location>
        <begin position="1"/>
        <end position="141"/>
    </location>
</feature>
<keyword evidence="4" id="KW-0808">Transferase</keyword>
<accession>A0ABY8R303</accession>
<keyword evidence="8" id="KW-1185">Reference proteome</keyword>
<sequence length="143" mass="16261">MIVNKNLKAKDQIDVLYKIADIAKERNVVNCSRTYLKGLLEREKQFSTGIGNGIAIPHCRCDVVNEIEIIICALDESVDWNSIDNKPVDFVIALAIPNKNINHEYLSIISKLARALMDENYVNELKSFKDEIDIIKKIKSTIK</sequence>
<keyword evidence="5" id="KW-0598">Phosphotransferase system</keyword>
<keyword evidence="2" id="KW-0597">Phosphoprotein</keyword>
<dbReference type="PANTHER" id="PTHR47738">
    <property type="entry name" value="PTS SYSTEM FRUCTOSE-LIKE EIIA COMPONENT-RELATED"/>
    <property type="match status" value="1"/>
</dbReference>
<dbReference type="EMBL" id="CP124685">
    <property type="protein sequence ID" value="WGX75087.1"/>
    <property type="molecule type" value="Genomic_DNA"/>
</dbReference>
<protein>
    <submittedName>
        <fullName evidence="7">PTS sugar transporter subunit IIA</fullName>
    </submittedName>
</protein>
<dbReference type="Pfam" id="PF00359">
    <property type="entry name" value="PTS_EIIA_2"/>
    <property type="match status" value="1"/>
</dbReference>
<evidence type="ECO:0000256" key="3">
    <source>
        <dbReference type="ARBA" id="ARBA00022597"/>
    </source>
</evidence>
<evidence type="ECO:0000313" key="7">
    <source>
        <dbReference type="EMBL" id="WGX75087.1"/>
    </source>
</evidence>
<dbReference type="InterPro" id="IPR004715">
    <property type="entry name" value="PTS_IIA_fruc"/>
</dbReference>
<dbReference type="PANTHER" id="PTHR47738:SF2">
    <property type="entry name" value="PTS SYSTEM FRUCTOSE-LIKE EIIA COMPONENT"/>
    <property type="match status" value="1"/>
</dbReference>
<organism evidence="7 8">
    <name type="scientific">Paraclostridium bifermentans</name>
    <name type="common">Clostridium bifermentans</name>
    <dbReference type="NCBI Taxonomy" id="1490"/>
    <lineage>
        <taxon>Bacteria</taxon>
        <taxon>Bacillati</taxon>
        <taxon>Bacillota</taxon>
        <taxon>Clostridia</taxon>
        <taxon>Peptostreptococcales</taxon>
        <taxon>Peptostreptococcaceae</taxon>
        <taxon>Paraclostridium</taxon>
    </lineage>
</organism>
<reference evidence="7 8" key="1">
    <citation type="submission" date="2023-04" db="EMBL/GenBank/DDBJ databases">
        <title>Bacteria Genome Submission.</title>
        <authorList>
            <person name="Isaac P."/>
        </authorList>
    </citation>
    <scope>NUCLEOTIDE SEQUENCE [LARGE SCALE GENOMIC DNA]</scope>
    <source>
        <strain evidence="7 8">SampleS7P1</strain>
    </source>
</reference>
<evidence type="ECO:0000256" key="4">
    <source>
        <dbReference type="ARBA" id="ARBA00022679"/>
    </source>
</evidence>
<dbReference type="InterPro" id="IPR051541">
    <property type="entry name" value="PTS_SugarTrans_NitroReg"/>
</dbReference>
<proteinExistence type="predicted"/>
<dbReference type="CDD" id="cd00211">
    <property type="entry name" value="PTS_IIA_fru"/>
    <property type="match status" value="1"/>
</dbReference>
<dbReference type="Proteomes" id="UP001239169">
    <property type="component" value="Chromosome"/>
</dbReference>
<dbReference type="InterPro" id="IPR016152">
    <property type="entry name" value="PTrfase/Anion_transptr"/>
</dbReference>